<evidence type="ECO:0000313" key="3">
    <source>
        <dbReference type="EMBL" id="GAA4468082.1"/>
    </source>
</evidence>
<proteinExistence type="predicted"/>
<keyword evidence="1" id="KW-0663">Pyridoxal phosphate</keyword>
<keyword evidence="4" id="KW-1185">Reference proteome</keyword>
<evidence type="ECO:0000259" key="2">
    <source>
        <dbReference type="Pfam" id="PF00266"/>
    </source>
</evidence>
<keyword evidence="3" id="KW-0808">Transferase</keyword>
<dbReference type="InterPro" id="IPR015421">
    <property type="entry name" value="PyrdxlP-dep_Trfase_major"/>
</dbReference>
<keyword evidence="3" id="KW-0032">Aminotransferase</keyword>
<comment type="caution">
    <text evidence="3">The sequence shown here is derived from an EMBL/GenBank/DDBJ whole genome shotgun (WGS) entry which is preliminary data.</text>
</comment>
<dbReference type="Gene3D" id="3.40.640.10">
    <property type="entry name" value="Type I PLP-dependent aspartate aminotransferase-like (Major domain)"/>
    <property type="match status" value="1"/>
</dbReference>
<feature type="domain" description="Aminotransferase class V" evidence="2">
    <location>
        <begin position="77"/>
        <end position="395"/>
    </location>
</feature>
<name>A0ABP8NM30_9BACT</name>
<reference evidence="4" key="1">
    <citation type="journal article" date="2019" name="Int. J. Syst. Evol. Microbiol.">
        <title>The Global Catalogue of Microorganisms (GCM) 10K type strain sequencing project: providing services to taxonomists for standard genome sequencing and annotation.</title>
        <authorList>
            <consortium name="The Broad Institute Genomics Platform"/>
            <consortium name="The Broad Institute Genome Sequencing Center for Infectious Disease"/>
            <person name="Wu L."/>
            <person name="Ma J."/>
        </authorList>
    </citation>
    <scope>NUCLEOTIDE SEQUENCE [LARGE SCALE GENOMIC DNA]</scope>
    <source>
        <strain evidence="4">JCM 32105</strain>
    </source>
</reference>
<evidence type="ECO:0000313" key="4">
    <source>
        <dbReference type="Proteomes" id="UP001500067"/>
    </source>
</evidence>
<gene>
    <name evidence="3" type="ORF">GCM10023093_25020</name>
</gene>
<sequence length="404" mass="44862">MNALAASVQATSDGRRIDEQDDDHWRDIRLMFPLSKDLTYLNNGTFGPSPYPVIEAVKEGMMESDMRAQYGNWEPVITKIAKFVGANDDEIALTHNVTEGINIGCWGIPLQKGDEVIITTHEHMGNAMPWMTRQKQHGIVIRTYTPALTAAETLERINALITKKTRAIATPHIPCTQGQILPIKEICTLARDKGIFSIIDGAHGPGMIALDLHDMGCDTYASCCHKWMLGPKGTGFLYVRKGFQETLRPHNIGAGGDNGKWDLLTSPVTTSDYVDSAHRYFAGTQSNGLYAGVGAAIDLINSMGADNIYRRIKYLGKYTQDSLLALGDRMELLTPTEERSRSGVNGFRIKGMEYNKIFSKCMENKIRIRAVTEHGLNALRISTHIYNNKQEVDLLMDTIKKAIA</sequence>
<dbReference type="Gene3D" id="3.90.1150.10">
    <property type="entry name" value="Aspartate Aminotransferase, domain 1"/>
    <property type="match status" value="1"/>
</dbReference>
<accession>A0ABP8NM30</accession>
<organism evidence="3 4">
    <name type="scientific">Nemorincola caseinilytica</name>
    <dbReference type="NCBI Taxonomy" id="2054315"/>
    <lineage>
        <taxon>Bacteria</taxon>
        <taxon>Pseudomonadati</taxon>
        <taxon>Bacteroidota</taxon>
        <taxon>Chitinophagia</taxon>
        <taxon>Chitinophagales</taxon>
        <taxon>Chitinophagaceae</taxon>
        <taxon>Nemorincola</taxon>
    </lineage>
</organism>
<dbReference type="PANTHER" id="PTHR43586">
    <property type="entry name" value="CYSTEINE DESULFURASE"/>
    <property type="match status" value="1"/>
</dbReference>
<dbReference type="SUPFAM" id="SSF53383">
    <property type="entry name" value="PLP-dependent transferases"/>
    <property type="match status" value="1"/>
</dbReference>
<dbReference type="GO" id="GO:0008483">
    <property type="term" value="F:transaminase activity"/>
    <property type="evidence" value="ECO:0007669"/>
    <property type="project" value="UniProtKB-KW"/>
</dbReference>
<dbReference type="PANTHER" id="PTHR43586:SF8">
    <property type="entry name" value="CYSTEINE DESULFURASE 1, CHLOROPLASTIC"/>
    <property type="match status" value="1"/>
</dbReference>
<dbReference type="EMBL" id="BAABFA010000018">
    <property type="protein sequence ID" value="GAA4468082.1"/>
    <property type="molecule type" value="Genomic_DNA"/>
</dbReference>
<dbReference type="Pfam" id="PF00266">
    <property type="entry name" value="Aminotran_5"/>
    <property type="match status" value="1"/>
</dbReference>
<dbReference type="InterPro" id="IPR000192">
    <property type="entry name" value="Aminotrans_V_dom"/>
</dbReference>
<dbReference type="InterPro" id="IPR015422">
    <property type="entry name" value="PyrdxlP-dep_Trfase_small"/>
</dbReference>
<dbReference type="InterPro" id="IPR015424">
    <property type="entry name" value="PyrdxlP-dep_Trfase"/>
</dbReference>
<protein>
    <submittedName>
        <fullName evidence="3">Aminotransferase class V-fold PLP-dependent enzyme</fullName>
    </submittedName>
</protein>
<dbReference type="Proteomes" id="UP001500067">
    <property type="component" value="Unassembled WGS sequence"/>
</dbReference>
<evidence type="ECO:0000256" key="1">
    <source>
        <dbReference type="ARBA" id="ARBA00022898"/>
    </source>
</evidence>